<evidence type="ECO:0000313" key="3">
    <source>
        <dbReference type="Proteomes" id="UP001218895"/>
    </source>
</evidence>
<feature type="transmembrane region" description="Helical" evidence="1">
    <location>
        <begin position="411"/>
        <end position="433"/>
    </location>
</feature>
<dbReference type="AlphaFoldDB" id="A0AAF0JLR6"/>
<organism evidence="2 3">
    <name type="scientific">Methanomicrobium antiquum</name>
    <dbReference type="NCBI Taxonomy" id="487686"/>
    <lineage>
        <taxon>Archaea</taxon>
        <taxon>Methanobacteriati</taxon>
        <taxon>Methanobacteriota</taxon>
        <taxon>Stenosarchaea group</taxon>
        <taxon>Methanomicrobia</taxon>
        <taxon>Methanomicrobiales</taxon>
        <taxon>Methanomicrobiaceae</taxon>
        <taxon>Methanomicrobium</taxon>
    </lineage>
</organism>
<feature type="transmembrane region" description="Helical" evidence="1">
    <location>
        <begin position="176"/>
        <end position="204"/>
    </location>
</feature>
<feature type="transmembrane region" description="Helical" evidence="1">
    <location>
        <begin position="439"/>
        <end position="455"/>
    </location>
</feature>
<gene>
    <name evidence="2" type="ORF">L1994_09595</name>
</gene>
<evidence type="ECO:0000256" key="1">
    <source>
        <dbReference type="SAM" id="Phobius"/>
    </source>
</evidence>
<feature type="transmembrane region" description="Helical" evidence="1">
    <location>
        <begin position="53"/>
        <end position="76"/>
    </location>
</feature>
<keyword evidence="3" id="KW-1185">Reference proteome</keyword>
<feature type="transmembrane region" description="Helical" evidence="1">
    <location>
        <begin position="140"/>
        <end position="164"/>
    </location>
</feature>
<feature type="transmembrane region" description="Helical" evidence="1">
    <location>
        <begin position="114"/>
        <end position="134"/>
    </location>
</feature>
<protein>
    <submittedName>
        <fullName evidence="2">Uncharacterized protein</fullName>
    </submittedName>
</protein>
<dbReference type="EMBL" id="CP091092">
    <property type="protein sequence ID" value="WFN36387.1"/>
    <property type="molecule type" value="Genomic_DNA"/>
</dbReference>
<feature type="transmembrane region" description="Helical" evidence="1">
    <location>
        <begin position="21"/>
        <end position="47"/>
    </location>
</feature>
<keyword evidence="1" id="KW-1133">Transmembrane helix</keyword>
<feature type="transmembrane region" description="Helical" evidence="1">
    <location>
        <begin position="216"/>
        <end position="238"/>
    </location>
</feature>
<dbReference type="KEGG" id="manq:L1994_09595"/>
<keyword evidence="1" id="KW-0812">Transmembrane</keyword>
<keyword evidence="1" id="KW-0472">Membrane</keyword>
<feature type="transmembrane region" description="Helical" evidence="1">
    <location>
        <begin position="380"/>
        <end position="399"/>
    </location>
</feature>
<sequence>MLTIFKAMFKEEWRMHSTMFGNLNFALFPVLIFAIAFMGAFLLPLISNMMDTFILSIVVHAQFFLMGIMVGSFGILGKEIMNRRFGQSSLIAYSARSLPVSEKILFLNFVVKDILYYFILWVLPFCMGFLIASPFMNISLFWPCLLFLTISLAFLTGLCTVFLLSSVYAACKRALYLVLIFLLAGFAIVSIMFGPVSALSYIFLPANLFVSFSYSGLLISLLLIFVLFFLSVVFYSPYDSASEKRYKNQLSSITEKISFFSGSTLVAKDFIDLYRSGIGIGQTLFSFVLPLCLIWLVMSFVNQYLPQTGILFTLAVVTGVIASTMYTWLTEFDSISAYYFLPLKLSSVISAKVKTFTVLQVVPLIFLAFVAVLSDSVGSFPNAAVLCLSISFFELSLMVRLCGLSPGAMIYNVRVFLVYILVTGPVILILLGLTFANPVFAYLSALMLIPAWLLMKSGFKKWDSEDFTGL</sequence>
<dbReference type="Proteomes" id="UP001218895">
    <property type="component" value="Chromosome"/>
</dbReference>
<accession>A0AAF0JLR6</accession>
<feature type="transmembrane region" description="Helical" evidence="1">
    <location>
        <begin position="310"/>
        <end position="332"/>
    </location>
</feature>
<dbReference type="RefSeq" id="WP_278099224.1">
    <property type="nucleotide sequence ID" value="NZ_CP091092.1"/>
</dbReference>
<feature type="transmembrane region" description="Helical" evidence="1">
    <location>
        <begin position="278"/>
        <end position="298"/>
    </location>
</feature>
<feature type="transmembrane region" description="Helical" evidence="1">
    <location>
        <begin position="353"/>
        <end position="374"/>
    </location>
</feature>
<evidence type="ECO:0000313" key="2">
    <source>
        <dbReference type="EMBL" id="WFN36387.1"/>
    </source>
</evidence>
<reference evidence="2" key="1">
    <citation type="submission" date="2022-01" db="EMBL/GenBank/DDBJ databases">
        <title>Complete genome of Methanomicrobium antiquum DSM 21220.</title>
        <authorList>
            <person name="Chen S.-C."/>
            <person name="You Y.-T."/>
            <person name="Zhou Y.-Z."/>
            <person name="Lai M.-C."/>
        </authorList>
    </citation>
    <scope>NUCLEOTIDE SEQUENCE</scope>
    <source>
        <strain evidence="2">DSM 21220</strain>
    </source>
</reference>
<dbReference type="GeneID" id="79950651"/>
<proteinExistence type="predicted"/>
<name>A0AAF0JLR6_9EURY</name>